<protein>
    <recommendedName>
        <fullName evidence="2">Rhamnogalacturonan lyase domain-containing protein</fullName>
    </recommendedName>
</protein>
<accession>A0A382A0A2</accession>
<sequence length="235" mass="26442">MSLTRFLVAILLFSTITNYLHAGSLKGNVKFDGKPPKKKTLRMDADPVCGSAHSGPVYSESFKINSAGDLAECLVWLKNVEYSGGLPKEPVVIDQRGCVYIPHVFGMQAGQELLIKNNDPTLHNIHSMPKVNKEFNFAMPKVVKEKKSTFEKSEDPFYIKCDIHPWMKCWAFVSDHPYFAVTDTNGNYLIDNIPAGTYEVVCWQEKFKKNPLTATVTVGDKAVTKDFTFSRPKKK</sequence>
<name>A0A382A0A2_9ZZZZ</name>
<evidence type="ECO:0008006" key="2">
    <source>
        <dbReference type="Google" id="ProtNLM"/>
    </source>
</evidence>
<dbReference type="AlphaFoldDB" id="A0A382A0A2"/>
<dbReference type="Gene3D" id="2.60.40.420">
    <property type="entry name" value="Cupredoxins - blue copper proteins"/>
    <property type="match status" value="1"/>
</dbReference>
<dbReference type="InterPro" id="IPR008972">
    <property type="entry name" value="Cupredoxin"/>
</dbReference>
<evidence type="ECO:0000313" key="1">
    <source>
        <dbReference type="EMBL" id="SVA94955.1"/>
    </source>
</evidence>
<organism evidence="1">
    <name type="scientific">marine metagenome</name>
    <dbReference type="NCBI Taxonomy" id="408172"/>
    <lineage>
        <taxon>unclassified sequences</taxon>
        <taxon>metagenomes</taxon>
        <taxon>ecological metagenomes</taxon>
    </lineage>
</organism>
<dbReference type="Gene3D" id="2.60.40.1120">
    <property type="entry name" value="Carboxypeptidase-like, regulatory domain"/>
    <property type="match status" value="1"/>
</dbReference>
<dbReference type="SUPFAM" id="SSF49503">
    <property type="entry name" value="Cupredoxins"/>
    <property type="match status" value="1"/>
</dbReference>
<proteinExistence type="predicted"/>
<dbReference type="EMBL" id="UINC01023393">
    <property type="protein sequence ID" value="SVA94955.1"/>
    <property type="molecule type" value="Genomic_DNA"/>
</dbReference>
<gene>
    <name evidence="1" type="ORF">METZ01_LOCUS147809</name>
</gene>
<dbReference type="SUPFAM" id="SSF49464">
    <property type="entry name" value="Carboxypeptidase regulatory domain-like"/>
    <property type="match status" value="1"/>
</dbReference>
<dbReference type="InterPro" id="IPR008969">
    <property type="entry name" value="CarboxyPept-like_regulatory"/>
</dbReference>
<reference evidence="1" key="1">
    <citation type="submission" date="2018-05" db="EMBL/GenBank/DDBJ databases">
        <authorList>
            <person name="Lanie J.A."/>
            <person name="Ng W.-L."/>
            <person name="Kazmierczak K.M."/>
            <person name="Andrzejewski T.M."/>
            <person name="Davidsen T.M."/>
            <person name="Wayne K.J."/>
            <person name="Tettelin H."/>
            <person name="Glass J.I."/>
            <person name="Rusch D."/>
            <person name="Podicherti R."/>
            <person name="Tsui H.-C.T."/>
            <person name="Winkler M.E."/>
        </authorList>
    </citation>
    <scope>NUCLEOTIDE SEQUENCE</scope>
</reference>